<proteinExistence type="predicted"/>
<dbReference type="Proteomes" id="UP000524450">
    <property type="component" value="Unassembled WGS sequence"/>
</dbReference>
<protein>
    <recommendedName>
        <fullName evidence="4">DNA injection protein</fullName>
    </recommendedName>
</protein>
<evidence type="ECO:0000313" key="2">
    <source>
        <dbReference type="EMBL" id="MBB4226024.1"/>
    </source>
</evidence>
<name>A0A840G0M5_9BURK</name>
<sequence length="433" mass="44941">MGRQRIESRLERDRCEDGLGKQYCHVAAGVAAAGVAGSVISANGAKSAANAQSDAAQQASQVEMMMAAQTRADLAPWTQAGGASQSLLNRYLGIGGVGSSGVTSMGLATGLTPDQVRQQLLSRYTRQNATSSGPSGPRSLAEARATGQEAQFLLDINNRLNQQGGSNSSLWTTGNNNPAMGGVNSWDNSFGSNDGQGGGGSTIDEEGLNAAIAKYYEEQNAMNSAAEADPLYGSLLRPYRNGEEFSFTGKDLATDPGYQFGLNQGTQGIERGQASRGNFLSGAAMKELARFNEDYAGTKFNDAFNRAQSTWNTNLGAYNDNKNRIYNFLSGVSTLGQNAAAKVGASNQQVGNNVGGNLLAAGAAQSAGQVASSNALRSGINQAANAWNSVNPNTAVGWNNMLSQNGGGYSGYTGYVGNNDTLGNFITSNGYTG</sequence>
<feature type="compositionally biased region" description="Polar residues" evidence="1">
    <location>
        <begin position="125"/>
        <end position="134"/>
    </location>
</feature>
<comment type="caution">
    <text evidence="2">The sequence shown here is derived from an EMBL/GenBank/DDBJ whole genome shotgun (WGS) entry which is preliminary data.</text>
</comment>
<dbReference type="RefSeq" id="WP_184642709.1">
    <property type="nucleotide sequence ID" value="NZ_JACIFZ010000018.1"/>
</dbReference>
<evidence type="ECO:0008006" key="4">
    <source>
        <dbReference type="Google" id="ProtNLM"/>
    </source>
</evidence>
<dbReference type="AlphaFoldDB" id="A0A840G0M5"/>
<organism evidence="2 3">
    <name type="scientific">Variovorax guangxiensis</name>
    <dbReference type="NCBI Taxonomy" id="1775474"/>
    <lineage>
        <taxon>Bacteria</taxon>
        <taxon>Pseudomonadati</taxon>
        <taxon>Pseudomonadota</taxon>
        <taxon>Betaproteobacteria</taxon>
        <taxon>Burkholderiales</taxon>
        <taxon>Comamonadaceae</taxon>
        <taxon>Variovorax</taxon>
    </lineage>
</organism>
<feature type="region of interest" description="Disordered" evidence="1">
    <location>
        <begin position="125"/>
        <end position="145"/>
    </location>
</feature>
<gene>
    <name evidence="2" type="ORF">GGD71_006837</name>
</gene>
<dbReference type="EMBL" id="JACIFZ010000018">
    <property type="protein sequence ID" value="MBB4226024.1"/>
    <property type="molecule type" value="Genomic_DNA"/>
</dbReference>
<evidence type="ECO:0000256" key="1">
    <source>
        <dbReference type="SAM" id="MobiDB-lite"/>
    </source>
</evidence>
<accession>A0A840G0M5</accession>
<reference evidence="2 3" key="1">
    <citation type="submission" date="2020-08" db="EMBL/GenBank/DDBJ databases">
        <title>Genomic Encyclopedia of Type Strains, Phase IV (KMG-V): Genome sequencing to study the core and pangenomes of soil and plant-associated prokaryotes.</title>
        <authorList>
            <person name="Whitman W."/>
        </authorList>
    </citation>
    <scope>NUCLEOTIDE SEQUENCE [LARGE SCALE GENOMIC DNA]</scope>
    <source>
        <strain evidence="2 3">34/80</strain>
    </source>
</reference>
<evidence type="ECO:0000313" key="3">
    <source>
        <dbReference type="Proteomes" id="UP000524450"/>
    </source>
</evidence>